<evidence type="ECO:0000256" key="1">
    <source>
        <dbReference type="ARBA" id="ARBA00006126"/>
    </source>
</evidence>
<evidence type="ECO:0000256" key="3">
    <source>
        <dbReference type="SAM" id="Coils"/>
    </source>
</evidence>
<dbReference type="InterPro" id="IPR027817">
    <property type="entry name" value="Costars_dom"/>
</dbReference>
<evidence type="ECO:0000256" key="4">
    <source>
        <dbReference type="SAM" id="MobiDB-lite"/>
    </source>
</evidence>
<evidence type="ECO:0000256" key="2">
    <source>
        <dbReference type="ARBA" id="ARBA00022468"/>
    </source>
</evidence>
<dbReference type="InterPro" id="IPR044302">
    <property type="entry name" value="Costars"/>
</dbReference>
<dbReference type="InterPro" id="IPR011993">
    <property type="entry name" value="PH-like_dom_sf"/>
</dbReference>
<dbReference type="InterPro" id="IPR038095">
    <property type="entry name" value="Costars_sf"/>
</dbReference>
<feature type="compositionally biased region" description="Polar residues" evidence="4">
    <location>
        <begin position="886"/>
        <end position="900"/>
    </location>
</feature>
<dbReference type="Gene3D" id="3.30.1520.10">
    <property type="entry name" value="Phox-like domain"/>
    <property type="match status" value="1"/>
</dbReference>
<dbReference type="Pfam" id="PF14705">
    <property type="entry name" value="Costars"/>
    <property type="match status" value="1"/>
</dbReference>
<feature type="region of interest" description="Disordered" evidence="4">
    <location>
        <begin position="840"/>
        <end position="958"/>
    </location>
</feature>
<dbReference type="InterPro" id="IPR008936">
    <property type="entry name" value="Rho_GTPase_activation_prot"/>
</dbReference>
<dbReference type="GO" id="GO:0032970">
    <property type="term" value="P:regulation of actin filament-based process"/>
    <property type="evidence" value="ECO:0007669"/>
    <property type="project" value="TreeGrafter"/>
</dbReference>
<dbReference type="PROSITE" id="PS50003">
    <property type="entry name" value="PH_DOMAIN"/>
    <property type="match status" value="1"/>
</dbReference>
<dbReference type="GO" id="GO:0035091">
    <property type="term" value="F:phosphatidylinositol binding"/>
    <property type="evidence" value="ECO:0007669"/>
    <property type="project" value="InterPro"/>
</dbReference>
<name>A0A7S0H617_9EUKA</name>
<dbReference type="InterPro" id="IPR001849">
    <property type="entry name" value="PH_domain"/>
</dbReference>
<dbReference type="GO" id="GO:0005096">
    <property type="term" value="F:GTPase activator activity"/>
    <property type="evidence" value="ECO:0007669"/>
    <property type="project" value="UniProtKB-KW"/>
</dbReference>
<keyword evidence="2" id="KW-0343">GTPase activation</keyword>
<dbReference type="EMBL" id="HBEM01024797">
    <property type="protein sequence ID" value="CAD8457898.1"/>
    <property type="molecule type" value="Transcribed_RNA"/>
</dbReference>
<dbReference type="InterPro" id="IPR036871">
    <property type="entry name" value="PX_dom_sf"/>
</dbReference>
<protein>
    <recommendedName>
        <fullName evidence="5">PH domain-containing protein</fullName>
    </recommendedName>
</protein>
<dbReference type="Pfam" id="PF00169">
    <property type="entry name" value="PH"/>
    <property type="match status" value="1"/>
</dbReference>
<feature type="compositionally biased region" description="Basic and acidic residues" evidence="4">
    <location>
        <begin position="1019"/>
        <end position="1031"/>
    </location>
</feature>
<dbReference type="SMART" id="SM01283">
    <property type="entry name" value="Costars"/>
    <property type="match status" value="1"/>
</dbReference>
<dbReference type="Gene3D" id="1.10.10.1540">
    <property type="entry name" value="Costar domain"/>
    <property type="match status" value="1"/>
</dbReference>
<comment type="similarity">
    <text evidence="1">Belongs to the costars family.</text>
</comment>
<dbReference type="CDD" id="cd06093">
    <property type="entry name" value="PX_domain"/>
    <property type="match status" value="1"/>
</dbReference>
<feature type="region of interest" description="Disordered" evidence="4">
    <location>
        <begin position="1009"/>
        <end position="1031"/>
    </location>
</feature>
<dbReference type="SUPFAM" id="SSF50729">
    <property type="entry name" value="PH domain-like"/>
    <property type="match status" value="1"/>
</dbReference>
<reference evidence="6" key="1">
    <citation type="submission" date="2021-01" db="EMBL/GenBank/DDBJ databases">
        <authorList>
            <person name="Corre E."/>
            <person name="Pelletier E."/>
            <person name="Niang G."/>
            <person name="Scheremetjew M."/>
            <person name="Finn R."/>
            <person name="Kale V."/>
            <person name="Holt S."/>
            <person name="Cochrane G."/>
            <person name="Meng A."/>
            <person name="Brown T."/>
            <person name="Cohen L."/>
        </authorList>
    </citation>
    <scope>NUCLEOTIDE SEQUENCE</scope>
    <source>
        <strain evidence="6">CCMP2058</strain>
    </source>
</reference>
<proteinExistence type="inferred from homology"/>
<keyword evidence="3" id="KW-0175">Coiled coil</keyword>
<evidence type="ECO:0000313" key="6">
    <source>
        <dbReference type="EMBL" id="CAD8457898.1"/>
    </source>
</evidence>
<evidence type="ECO:0000259" key="5">
    <source>
        <dbReference type="PROSITE" id="PS50003"/>
    </source>
</evidence>
<dbReference type="SMART" id="SM00233">
    <property type="entry name" value="PH"/>
    <property type="match status" value="1"/>
</dbReference>
<dbReference type="SUPFAM" id="SSF48350">
    <property type="entry name" value="GTPase activation domain, GAP"/>
    <property type="match status" value="1"/>
</dbReference>
<feature type="domain" description="PH" evidence="5">
    <location>
        <begin position="1"/>
        <end position="102"/>
    </location>
</feature>
<sequence length="1883" mass="213878">MSIFGILSKNAAAKGEDRVRGGWADRFFELREEVLYYFSKRGDAIPKGHIPLRGAKISKADSKTGKLYTIRIQQAKPIFNYLLCRDKEEQDRWLNALMTAAGQYDSESQGNHQRSPTNRLSRISTVSALSRSACSLKQRVRKYTISVTSYIMEDLNAKKHVWYKLKVKGSGHQELPWSIDTRFRDQQQISNAIKSTFQETSILFPKRKGWLAATSKKLGFGKIGADATLRCQGLQKFWEEVLRVVQSYEDQTANSVQWVYEYLGVNDYERMLQIEIEERRNSSMATAPVLDRILPEQDIGINVMDMFTAPESTPQYARLVDPEMLRMTEIAISTRSVWFLNQFLPEVNRHTLVAAMKNVFNNRPEPLIPREHQEQIKKEGRFKSTIDERKSMDSVFIRFSPDCHATLKRLCDLCSCMCRHKSDFKFLAYIFVDGVFSPDPMERENGVKVLRNVMSYFDDMRRSELERIQNNEKKREDAESERLEIRAKLSKAIILKNVNMLESAIAEAVVCGMDKSEAALLCAQKVLDDLQSYYRALREAIIARSLEGVQDSMEIAGDLGVCGPIEAATEQFYDHLDDELKLLGELKVAIKIGRSGEVRKLVNKAKRFAIKTLVDTKTRKLLPELVETGAFLEHSIITKSTQWLAIEDKRDELSKTITKAERERNWGLLEKALCDTDEVVARKHWKASKLLKDYKRHKLELLEALESRDLDNLQNALKTAIRMGMDTEVVTLARRVHDNIKQEEDLNSKLKNSLDTKNIETLSFVVSACEEYRTLPVVDGKISLDQSRNPFQTSLLLQVAHELLRSEKKAPEKHKEQHSSPVRRMSYSREIVDLIESRGPVPLTPEEKETMTVSPIIEGNKADDAKGGNNPPTNDAIVAPTIAPGANTSGGQEGGANNNEDVPESKAPETVKEVIERKKISTPSTDLKSQGVAEPNKVSESPQSIPHSPIEAGNKSSYELKKEEVTAGMINSAMDPLEEKLKEEKEREKKRQEQAERIINDIHAFKMRRRKESMAVEEEEKRRQESEQARVQREREYMERVIRRKANQALISRDEGKMEAALLAAIESGVKTSLQDKVKTLLKNVKTEGKILQSLEKATAASDPSIVSKAIAEAKSFQSLVFVDEKLVLSSTITSEPLFQAAVERLEEMKKVKTKPDSSHSPVCYTPQLDTKEAKARYDEKIARYEASITKAMISRDINNIRKALTMGSALKQDGFLQKAALELKEHLEGEDALCRELEAALEKPEVRRIAGVINRIKKFKALKFQLGRLVHAPSIHFRGEMKFLNAKKLRKRLKMDDDIRIAIARGDLVTMQNFLQYNRLTADQEAEIKQRLIDISDFKKTTIKALKLRDTDMLDDVCQRIYELGVDNKMLKLQARLMLQNVTSEERIRFKAERALASPDLAEVVDSQRLLRSFERVVYEDSVLKSEEKGNRLTNILGKLDKLRVELQKRSDICRRLDDATNLQNGAMINLALDEATKHDMATDFSVRRATQVLKDIQTGTIEDKLPSEEEKRQIQARIDISTKMNTKILENDTDGISELLEACEKLDENGEMVLLGRRILEDLHAYQKERNLALKSRDVLLIQNICNKAADMALNGREEKAAISLQSHLDDQQRILDHLKRAIKTKSVTRITDALTQARAFEQMCPDEKLNLVPSGTKGVDLETEETAQSYREYLEARRDLIDRLTAATAKRDVKSLEKAISDAGKFQELALKEGKLTRKANIGLHDPMVGTARSALNNFSRTRMKSRKLKRRMKSLAFFWEAASKKNAFRGSDEALPQVANRVPPSSSVATLLKNNNSARANEWINEQIKLIVKTINKKGKKNKAGKRVIKFKKLLQAQRGGDSSMAGILKRAKIRGLIHYEGDILIKGMSDKVEIVLLS</sequence>
<accession>A0A7S0H617</accession>
<gene>
    <name evidence="6" type="ORF">LAMO00422_LOCUS16849</name>
</gene>
<dbReference type="PANTHER" id="PTHR46334">
    <property type="entry name" value="COSTARS FAMILY PROTEIN ABRACL"/>
    <property type="match status" value="1"/>
</dbReference>
<dbReference type="Gene3D" id="1.10.555.10">
    <property type="entry name" value="Rho GTPase activation protein"/>
    <property type="match status" value="1"/>
</dbReference>
<dbReference type="PANTHER" id="PTHR46334:SF1">
    <property type="entry name" value="COSTARS FAMILY PROTEIN ABRACL"/>
    <property type="match status" value="1"/>
</dbReference>
<feature type="compositionally biased region" description="Basic and acidic residues" evidence="4">
    <location>
        <begin position="903"/>
        <end position="919"/>
    </location>
</feature>
<feature type="coiled-coil region" evidence="3">
    <location>
        <begin position="461"/>
        <end position="488"/>
    </location>
</feature>
<organism evidence="6">
    <name type="scientific">Amorphochlora amoebiformis</name>
    <dbReference type="NCBI Taxonomy" id="1561963"/>
    <lineage>
        <taxon>Eukaryota</taxon>
        <taxon>Sar</taxon>
        <taxon>Rhizaria</taxon>
        <taxon>Cercozoa</taxon>
        <taxon>Chlorarachniophyceae</taxon>
        <taxon>Amorphochlora</taxon>
    </lineage>
</organism>
<dbReference type="Gene3D" id="2.30.29.30">
    <property type="entry name" value="Pleckstrin-homology domain (PH domain)/Phosphotyrosine-binding domain (PTB)"/>
    <property type="match status" value="1"/>
</dbReference>